<organism evidence="10 11">
    <name type="scientific">Simiduia agarivorans (strain DSM 21679 / JCM 13881 / BCRC 17597 / SA1)</name>
    <dbReference type="NCBI Taxonomy" id="1117647"/>
    <lineage>
        <taxon>Bacteria</taxon>
        <taxon>Pseudomonadati</taxon>
        <taxon>Pseudomonadota</taxon>
        <taxon>Gammaproteobacteria</taxon>
        <taxon>Cellvibrionales</taxon>
        <taxon>Cellvibrionaceae</taxon>
        <taxon>Simiduia</taxon>
    </lineage>
</organism>
<protein>
    <submittedName>
        <fullName evidence="10">23S rRNA m(5)U1939 methyltransferase</fullName>
    </submittedName>
</protein>
<dbReference type="SUPFAM" id="SSF50249">
    <property type="entry name" value="Nucleic acid-binding proteins"/>
    <property type="match status" value="1"/>
</dbReference>
<feature type="binding site" evidence="6">
    <location>
        <position position="309"/>
    </location>
    <ligand>
        <name>S-adenosyl-L-methionine</name>
        <dbReference type="ChEBI" id="CHEBI:59789"/>
    </ligand>
</feature>
<keyword evidence="3 6" id="KW-0808">Transferase</keyword>
<dbReference type="PANTHER" id="PTHR11061">
    <property type="entry name" value="RNA M5U METHYLTRANSFERASE"/>
    <property type="match status" value="1"/>
</dbReference>
<dbReference type="SUPFAM" id="SSF53335">
    <property type="entry name" value="S-adenosyl-L-methionine-dependent methyltransferases"/>
    <property type="match status" value="1"/>
</dbReference>
<dbReference type="Proteomes" id="UP000000466">
    <property type="component" value="Chromosome"/>
</dbReference>
<sequence>MTRAPVSRRRKPAQKGTGFSLSSPVTIERLGHDGRGIGYCDGKITFVAGALPAETHRVWVTETKRNYQAGKSHSLESEPSSDRVTPECAHYGVCGGCQLQHMSQAAQVNYKESLLTDQLVRAGVDLACTHIEPLVADGEWGYRRRARLAVNHKGPVFAGFRTMAGSDLVRINHCPVLSPVLDRVLNSLQGLMARMRSKTIGHVELTDHSGGPSCLIRLTARPNADEREAFLAFTEAKLYFQWPGSRDIQDIDEQAADQAETLTIDSYGKSLTFSLDDFIQVNATINHHLIANAMALAEPQKHESWLDLFCGMGNFTFALAPYVKRVWGVEAIPEMIEKSRANAVRLGVANTEFLVADLQDEQQLKKLPDRIDGVLLDPPRAGAKEALVRVVALNPARIVYVSCDPATFARDATYLIQQGYRLARLQPHDMFPQTMHLETLALFVRR</sequence>
<dbReference type="EMBL" id="CP003746">
    <property type="protein sequence ID" value="AFU97871.1"/>
    <property type="molecule type" value="Genomic_DNA"/>
</dbReference>
<dbReference type="eggNOG" id="COG2265">
    <property type="taxonomic scope" value="Bacteria"/>
</dbReference>
<dbReference type="Gene3D" id="3.40.50.150">
    <property type="entry name" value="Vaccinia Virus protein VP39"/>
    <property type="match status" value="1"/>
</dbReference>
<dbReference type="GO" id="GO:0070475">
    <property type="term" value="P:rRNA base methylation"/>
    <property type="evidence" value="ECO:0007669"/>
    <property type="project" value="TreeGrafter"/>
</dbReference>
<dbReference type="InterPro" id="IPR012340">
    <property type="entry name" value="NA-bd_OB-fold"/>
</dbReference>
<keyword evidence="1" id="KW-0479">Metal-binding</keyword>
<dbReference type="Gene3D" id="2.40.50.1070">
    <property type="match status" value="1"/>
</dbReference>
<dbReference type="GO" id="GO:0051539">
    <property type="term" value="F:4 iron, 4 sulfur cluster binding"/>
    <property type="evidence" value="ECO:0007669"/>
    <property type="project" value="UniProtKB-KW"/>
</dbReference>
<dbReference type="InterPro" id="IPR029063">
    <property type="entry name" value="SAM-dependent_MTases_sf"/>
</dbReference>
<keyword evidence="5" id="KW-0411">Iron-sulfur</keyword>
<evidence type="ECO:0000256" key="2">
    <source>
        <dbReference type="ARBA" id="ARBA00022603"/>
    </source>
</evidence>
<dbReference type="HOGENOM" id="CLU_014689_8_2_6"/>
<proteinExistence type="inferred from homology"/>
<keyword evidence="2 6" id="KW-0489">Methyltransferase</keyword>
<feature type="region of interest" description="Disordered" evidence="8">
    <location>
        <begin position="1"/>
        <end position="21"/>
    </location>
</feature>
<evidence type="ECO:0000256" key="4">
    <source>
        <dbReference type="ARBA" id="ARBA00022691"/>
    </source>
</evidence>
<dbReference type="Gene3D" id="2.40.50.140">
    <property type="entry name" value="Nucleic acid-binding proteins"/>
    <property type="match status" value="1"/>
</dbReference>
<dbReference type="InterPro" id="IPR010280">
    <property type="entry name" value="U5_MeTrfase_fam"/>
</dbReference>
<dbReference type="STRING" id="1117647.M5M_03300"/>
<dbReference type="CDD" id="cd02440">
    <property type="entry name" value="AdoMet_MTases"/>
    <property type="match status" value="1"/>
</dbReference>
<dbReference type="Pfam" id="PF05958">
    <property type="entry name" value="tRNA_U5-meth_tr"/>
    <property type="match status" value="1"/>
</dbReference>
<evidence type="ECO:0000313" key="10">
    <source>
        <dbReference type="EMBL" id="AFU97871.1"/>
    </source>
</evidence>
<reference evidence="10 11" key="1">
    <citation type="journal article" date="2013" name="Genome Announc.">
        <title>Complete genome sequence of Simiduia agarivorans SA1(T), a marine bacterium able to degrade a variety of polysaccharides.</title>
        <authorList>
            <person name="Lin S.Y."/>
            <person name="Shieh W.Y."/>
            <person name="Chen J.S."/>
            <person name="Tang S.L."/>
        </authorList>
    </citation>
    <scope>NUCLEOTIDE SEQUENCE [LARGE SCALE GENOMIC DNA]</scope>
    <source>
        <strain evidence="11">DSM 21679 / JCM 13881 / BCRC 17597 / SA1</strain>
    </source>
</reference>
<dbReference type="KEGG" id="saga:M5M_03300"/>
<dbReference type="NCBIfam" id="TIGR00479">
    <property type="entry name" value="rumA"/>
    <property type="match status" value="1"/>
</dbReference>
<evidence type="ECO:0000256" key="8">
    <source>
        <dbReference type="SAM" id="MobiDB-lite"/>
    </source>
</evidence>
<evidence type="ECO:0000256" key="6">
    <source>
        <dbReference type="PROSITE-ProRule" id="PRU01024"/>
    </source>
</evidence>
<dbReference type="InterPro" id="IPR030390">
    <property type="entry name" value="MeTrfase_TrmA_AS"/>
</dbReference>
<dbReference type="PROSITE" id="PS01230">
    <property type="entry name" value="TRMA_1"/>
    <property type="match status" value="1"/>
</dbReference>
<evidence type="ECO:0000256" key="5">
    <source>
        <dbReference type="ARBA" id="ARBA00023014"/>
    </source>
</evidence>
<evidence type="ECO:0000256" key="1">
    <source>
        <dbReference type="ARBA" id="ARBA00022485"/>
    </source>
</evidence>
<evidence type="ECO:0000313" key="11">
    <source>
        <dbReference type="Proteomes" id="UP000000466"/>
    </source>
</evidence>
<dbReference type="OrthoDB" id="9804590at2"/>
<feature type="binding site" evidence="6">
    <location>
        <position position="377"/>
    </location>
    <ligand>
        <name>S-adenosyl-L-methionine</name>
        <dbReference type="ChEBI" id="CHEBI:59789"/>
    </ligand>
</feature>
<gene>
    <name evidence="10" type="primary">rumA</name>
    <name evidence="10" type="ordered locus">M5M_03300</name>
</gene>
<dbReference type="RefSeq" id="WP_015046044.1">
    <property type="nucleotide sequence ID" value="NC_018868.3"/>
</dbReference>
<dbReference type="AlphaFoldDB" id="K4KFZ0"/>
<dbReference type="InterPro" id="IPR002792">
    <property type="entry name" value="TRAM_dom"/>
</dbReference>
<feature type="compositionally biased region" description="Basic residues" evidence="8">
    <location>
        <begin position="1"/>
        <end position="13"/>
    </location>
</feature>
<accession>K4KFZ0</accession>
<dbReference type="PROSITE" id="PS51687">
    <property type="entry name" value="SAM_MT_RNA_M5U"/>
    <property type="match status" value="1"/>
</dbReference>
<name>K4KFZ0_SIMAS</name>
<feature type="active site" evidence="7">
    <location>
        <position position="403"/>
    </location>
</feature>
<dbReference type="PROSITE" id="PS50926">
    <property type="entry name" value="TRAM"/>
    <property type="match status" value="1"/>
</dbReference>
<evidence type="ECO:0000259" key="9">
    <source>
        <dbReference type="PROSITE" id="PS50926"/>
    </source>
</evidence>
<comment type="similarity">
    <text evidence="6">Belongs to the class I-like SAM-binding methyltransferase superfamily. RNA M5U methyltransferase family.</text>
</comment>
<dbReference type="Pfam" id="PF01938">
    <property type="entry name" value="TRAM"/>
    <property type="match status" value="1"/>
</dbReference>
<evidence type="ECO:0000256" key="3">
    <source>
        <dbReference type="ARBA" id="ARBA00022679"/>
    </source>
</evidence>
<evidence type="ECO:0000256" key="7">
    <source>
        <dbReference type="PROSITE-ProRule" id="PRU10015"/>
    </source>
</evidence>
<keyword evidence="1" id="KW-0408">Iron</keyword>
<keyword evidence="1" id="KW-0004">4Fe-4S</keyword>
<feature type="binding site" evidence="6">
    <location>
        <position position="280"/>
    </location>
    <ligand>
        <name>S-adenosyl-L-methionine</name>
        <dbReference type="ChEBI" id="CHEBI:59789"/>
    </ligand>
</feature>
<dbReference type="GO" id="GO:0070041">
    <property type="term" value="F:rRNA (uridine-C5-)-methyltransferase activity"/>
    <property type="evidence" value="ECO:0007669"/>
    <property type="project" value="TreeGrafter"/>
</dbReference>
<keyword evidence="4 6" id="KW-0949">S-adenosyl-L-methionine</keyword>
<feature type="domain" description="TRAM" evidence="9">
    <location>
        <begin position="12"/>
        <end position="74"/>
    </location>
</feature>
<dbReference type="PANTHER" id="PTHR11061:SF49">
    <property type="entry name" value="23S RRNA (URACIL(1939)-C(5))-METHYLTRANSFERASE RLMD"/>
    <property type="match status" value="1"/>
</dbReference>
<keyword evidence="11" id="KW-1185">Reference proteome</keyword>
<feature type="active site" description="Nucleophile" evidence="6">
    <location>
        <position position="403"/>
    </location>
</feature>
<feature type="binding site" evidence="6">
    <location>
        <position position="330"/>
    </location>
    <ligand>
        <name>S-adenosyl-L-methionine</name>
        <dbReference type="ChEBI" id="CHEBI:59789"/>
    </ligand>
</feature>